<feature type="compositionally biased region" description="Basic and acidic residues" evidence="1">
    <location>
        <begin position="99"/>
        <end position="112"/>
    </location>
</feature>
<proteinExistence type="predicted"/>
<evidence type="ECO:0000313" key="2">
    <source>
        <dbReference type="EMBL" id="CAF1941167.1"/>
    </source>
</evidence>
<feature type="region of interest" description="Disordered" evidence="1">
    <location>
        <begin position="67"/>
        <end position="137"/>
    </location>
</feature>
<feature type="compositionally biased region" description="Basic and acidic residues" evidence="1">
    <location>
        <begin position="122"/>
        <end position="137"/>
    </location>
</feature>
<evidence type="ECO:0000256" key="1">
    <source>
        <dbReference type="SAM" id="MobiDB-lite"/>
    </source>
</evidence>
<accession>A0A816L980</accession>
<organism evidence="2">
    <name type="scientific">Brassica napus</name>
    <name type="common">Rape</name>
    <dbReference type="NCBI Taxonomy" id="3708"/>
    <lineage>
        <taxon>Eukaryota</taxon>
        <taxon>Viridiplantae</taxon>
        <taxon>Streptophyta</taxon>
        <taxon>Embryophyta</taxon>
        <taxon>Tracheophyta</taxon>
        <taxon>Spermatophyta</taxon>
        <taxon>Magnoliopsida</taxon>
        <taxon>eudicotyledons</taxon>
        <taxon>Gunneridae</taxon>
        <taxon>Pentapetalae</taxon>
        <taxon>rosids</taxon>
        <taxon>malvids</taxon>
        <taxon>Brassicales</taxon>
        <taxon>Brassicaceae</taxon>
        <taxon>Brassiceae</taxon>
        <taxon>Brassica</taxon>
    </lineage>
</organism>
<protein>
    <submittedName>
        <fullName evidence="2">(rape) hypothetical protein</fullName>
    </submittedName>
</protein>
<dbReference type="EMBL" id="HG994369">
    <property type="protein sequence ID" value="CAF1941167.1"/>
    <property type="molecule type" value="Genomic_DNA"/>
</dbReference>
<sequence>MVSEPDPCSPIRSIIDPVQIRPIDPCPNIPRLTLKEPSSRGGVLGINVPHRILKEILTRRASNLKPIGDKWSVHTSAPQSLTCKVERTSAPSSSRKSKPFSDEPIEHQRRLGDPTLQRSHHFGRERESSASRRPPDR</sequence>
<name>A0A816L980_BRANA</name>
<gene>
    <name evidence="2" type="ORF">DARMORV10_C05P63710.1</name>
</gene>
<dbReference type="AlphaFoldDB" id="A0A816L980"/>
<reference evidence="2" key="1">
    <citation type="submission" date="2021-01" db="EMBL/GenBank/DDBJ databases">
        <authorList>
            <consortium name="Genoscope - CEA"/>
            <person name="William W."/>
        </authorList>
    </citation>
    <scope>NUCLEOTIDE SEQUENCE</scope>
</reference>
<dbReference type="Proteomes" id="UP001295469">
    <property type="component" value="Chromosome C05"/>
</dbReference>
<feature type="compositionally biased region" description="Polar residues" evidence="1">
    <location>
        <begin position="73"/>
        <end position="82"/>
    </location>
</feature>